<organism evidence="7 8">
    <name type="scientific">Thioploca ingrica</name>
    <dbReference type="NCBI Taxonomy" id="40754"/>
    <lineage>
        <taxon>Bacteria</taxon>
        <taxon>Pseudomonadati</taxon>
        <taxon>Pseudomonadota</taxon>
        <taxon>Gammaproteobacteria</taxon>
        <taxon>Thiotrichales</taxon>
        <taxon>Thiotrichaceae</taxon>
        <taxon>Thioploca</taxon>
    </lineage>
</organism>
<dbReference type="STRING" id="40754.THII_2185"/>
<evidence type="ECO:0000256" key="3">
    <source>
        <dbReference type="ARBA" id="ARBA00023125"/>
    </source>
</evidence>
<evidence type="ECO:0000256" key="4">
    <source>
        <dbReference type="PIRNR" id="PIRNR016821"/>
    </source>
</evidence>
<dbReference type="Pfam" id="PF01479">
    <property type="entry name" value="S4"/>
    <property type="match status" value="1"/>
</dbReference>
<feature type="compositionally biased region" description="Basic and acidic residues" evidence="5">
    <location>
        <begin position="97"/>
        <end position="109"/>
    </location>
</feature>
<evidence type="ECO:0000256" key="5">
    <source>
        <dbReference type="SAM" id="MobiDB-lite"/>
    </source>
</evidence>
<accession>A0A090AL45</accession>
<dbReference type="GO" id="GO:0034605">
    <property type="term" value="P:cellular response to heat"/>
    <property type="evidence" value="ECO:0007669"/>
    <property type="project" value="InterPro"/>
</dbReference>
<dbReference type="InterPro" id="IPR036986">
    <property type="entry name" value="S4_RNA-bd_sf"/>
</dbReference>
<feature type="region of interest" description="Disordered" evidence="5">
    <location>
        <begin position="97"/>
        <end position="134"/>
    </location>
</feature>
<evidence type="ECO:0000256" key="1">
    <source>
        <dbReference type="ARBA" id="ARBA00008396"/>
    </source>
</evidence>
<dbReference type="PIRSF" id="PIRSF016821">
    <property type="entry name" value="HSP15"/>
    <property type="match status" value="1"/>
</dbReference>
<name>A0A090AL45_9GAMM</name>
<protein>
    <recommendedName>
        <fullName evidence="4">Heat shock protein 15</fullName>
    </recommendedName>
</protein>
<dbReference type="SUPFAM" id="SSF55174">
    <property type="entry name" value="Alpha-L RNA-binding motif"/>
    <property type="match status" value="1"/>
</dbReference>
<keyword evidence="7" id="KW-0346">Stress response</keyword>
<feature type="domain" description="RNA-binding S4" evidence="6">
    <location>
        <begin position="10"/>
        <end position="73"/>
    </location>
</feature>
<dbReference type="Proteomes" id="UP000031623">
    <property type="component" value="Chromosome"/>
</dbReference>
<dbReference type="KEGG" id="tig:THII_2185"/>
<dbReference type="HOGENOM" id="CLU_101003_2_1_6"/>
<dbReference type="GO" id="GO:0043023">
    <property type="term" value="F:ribosomal large subunit binding"/>
    <property type="evidence" value="ECO:0007669"/>
    <property type="project" value="InterPro"/>
</dbReference>
<proteinExistence type="inferred from homology"/>
<evidence type="ECO:0000256" key="2">
    <source>
        <dbReference type="ARBA" id="ARBA00022884"/>
    </source>
</evidence>
<gene>
    <name evidence="7" type="ORF">THII_2185</name>
</gene>
<dbReference type="GO" id="GO:0003727">
    <property type="term" value="F:single-stranded RNA binding"/>
    <property type="evidence" value="ECO:0007669"/>
    <property type="project" value="InterPro"/>
</dbReference>
<evidence type="ECO:0000313" key="8">
    <source>
        <dbReference type="Proteomes" id="UP000031623"/>
    </source>
</evidence>
<keyword evidence="2 4" id="KW-0694">RNA-binding</keyword>
<dbReference type="InterPro" id="IPR002942">
    <property type="entry name" value="S4_RNA-bd"/>
</dbReference>
<evidence type="ECO:0000259" key="6">
    <source>
        <dbReference type="SMART" id="SM00363"/>
    </source>
</evidence>
<dbReference type="SMART" id="SM00363">
    <property type="entry name" value="S4"/>
    <property type="match status" value="1"/>
</dbReference>
<dbReference type="Gene3D" id="3.10.290.10">
    <property type="entry name" value="RNA-binding S4 domain"/>
    <property type="match status" value="1"/>
</dbReference>
<dbReference type="CDD" id="cd00165">
    <property type="entry name" value="S4"/>
    <property type="match status" value="1"/>
</dbReference>
<dbReference type="GO" id="GO:0003677">
    <property type="term" value="F:DNA binding"/>
    <property type="evidence" value="ECO:0007669"/>
    <property type="project" value="UniProtKB-KW"/>
</dbReference>
<evidence type="ECO:0000313" key="7">
    <source>
        <dbReference type="EMBL" id="BAP56482.1"/>
    </source>
</evidence>
<dbReference type="InterPro" id="IPR025708">
    <property type="entry name" value="HSP15"/>
</dbReference>
<dbReference type="PROSITE" id="PS50889">
    <property type="entry name" value="S4"/>
    <property type="match status" value="1"/>
</dbReference>
<dbReference type="EMBL" id="AP014633">
    <property type="protein sequence ID" value="BAP56482.1"/>
    <property type="molecule type" value="Genomic_DNA"/>
</dbReference>
<dbReference type="OrthoDB" id="9797176at2"/>
<reference evidence="7 8" key="1">
    <citation type="journal article" date="2014" name="ISME J.">
        <title>Ecophysiology of Thioploca ingrica as revealed by the complete genome sequence supplemented with proteomic evidence.</title>
        <authorList>
            <person name="Kojima H."/>
            <person name="Ogura Y."/>
            <person name="Yamamoto N."/>
            <person name="Togashi T."/>
            <person name="Mori H."/>
            <person name="Watanabe T."/>
            <person name="Nemoto F."/>
            <person name="Kurokawa K."/>
            <person name="Hayashi T."/>
            <person name="Fukui M."/>
        </authorList>
    </citation>
    <scope>NUCLEOTIDE SEQUENCE [LARGE SCALE GENOMIC DNA]</scope>
</reference>
<dbReference type="AlphaFoldDB" id="A0A090AL45"/>
<sequence length="134" mass="15417">MTDTTLSPKVRLDKWLWAARFFKTRNLATEAITGGKVHLNHQRVKPAKEVHIGDELIIRTGYIERTVIVQALSIQRRPAVEAALLYAETVASIEKRQQDSELRRQEAALRPRGSGRPTKKERRHIHQFIQKNSS</sequence>
<comment type="similarity">
    <text evidence="1 4">Belongs to the HSP15 family.</text>
</comment>
<keyword evidence="3 4" id="KW-0238">DNA-binding</keyword>
<keyword evidence="8" id="KW-1185">Reference proteome</keyword>
<feature type="compositionally biased region" description="Basic residues" evidence="5">
    <location>
        <begin position="117"/>
        <end position="126"/>
    </location>
</feature>